<organism evidence="2 3">
    <name type="scientific">Fibrivirga algicola</name>
    <dbReference type="NCBI Taxonomy" id="2950420"/>
    <lineage>
        <taxon>Bacteria</taxon>
        <taxon>Pseudomonadati</taxon>
        <taxon>Bacteroidota</taxon>
        <taxon>Cytophagia</taxon>
        <taxon>Cytophagales</taxon>
        <taxon>Spirosomataceae</taxon>
        <taxon>Fibrivirga</taxon>
    </lineage>
</organism>
<feature type="transmembrane region" description="Helical" evidence="1">
    <location>
        <begin position="90"/>
        <end position="110"/>
    </location>
</feature>
<protein>
    <submittedName>
        <fullName evidence="2">Uncharacterized protein</fullName>
    </submittedName>
</protein>
<evidence type="ECO:0000313" key="3">
    <source>
        <dbReference type="Proteomes" id="UP000606008"/>
    </source>
</evidence>
<dbReference type="Proteomes" id="UP000606008">
    <property type="component" value="Unassembled WGS sequence"/>
</dbReference>
<gene>
    <name evidence="2" type="ORF">F7231_10835</name>
</gene>
<accession>A0ABX0QHG9</accession>
<keyword evidence="3" id="KW-1185">Reference proteome</keyword>
<feature type="transmembrane region" description="Helical" evidence="1">
    <location>
        <begin position="66"/>
        <end position="84"/>
    </location>
</feature>
<dbReference type="RefSeq" id="WP_166691896.1">
    <property type="nucleotide sequence ID" value="NZ_WAEL01000003.1"/>
</dbReference>
<proteinExistence type="predicted"/>
<evidence type="ECO:0000313" key="2">
    <source>
        <dbReference type="EMBL" id="NID10665.1"/>
    </source>
</evidence>
<comment type="caution">
    <text evidence="2">The sequence shown here is derived from an EMBL/GenBank/DDBJ whole genome shotgun (WGS) entry which is preliminary data.</text>
</comment>
<evidence type="ECO:0000256" key="1">
    <source>
        <dbReference type="SAM" id="Phobius"/>
    </source>
</evidence>
<name>A0ABX0QHG9_9BACT</name>
<keyword evidence="1" id="KW-0812">Transmembrane</keyword>
<dbReference type="EMBL" id="WAEL01000003">
    <property type="protein sequence ID" value="NID10665.1"/>
    <property type="molecule type" value="Genomic_DNA"/>
</dbReference>
<keyword evidence="1" id="KW-1133">Transmembrane helix</keyword>
<sequence length="111" mass="12069">MATLSHPGQSSYTSPSTAGWSTLYTNFVDKAEFNRFGWAATAMMIQGCLLTPILLLTLFTYGGGDWQVLVSFLSFLLVLIPVLSALPVKYIVPGFLVSAVVHLSLILMNIL</sequence>
<reference evidence="3" key="2">
    <citation type="submission" date="2023-07" db="EMBL/GenBank/DDBJ databases">
        <authorList>
            <person name="Jung D.-H."/>
        </authorList>
    </citation>
    <scope>NUCLEOTIDE SEQUENCE [LARGE SCALE GENOMIC DNA]</scope>
    <source>
        <strain evidence="3">JA-25</strain>
    </source>
</reference>
<keyword evidence="1" id="KW-0472">Membrane</keyword>
<reference evidence="3" key="1">
    <citation type="submission" date="2019-09" db="EMBL/GenBank/DDBJ databases">
        <authorList>
            <person name="Jung D.-H."/>
        </authorList>
    </citation>
    <scope>NUCLEOTIDE SEQUENCE [LARGE SCALE GENOMIC DNA]</scope>
    <source>
        <strain evidence="3">JA-25</strain>
    </source>
</reference>
<feature type="transmembrane region" description="Helical" evidence="1">
    <location>
        <begin position="36"/>
        <end position="59"/>
    </location>
</feature>